<keyword evidence="3 7" id="KW-0690">Ribosome biogenesis</keyword>
<feature type="binding site" evidence="7">
    <location>
        <begin position="93"/>
        <end position="97"/>
    </location>
    <ligand>
        <name>GTP</name>
        <dbReference type="ChEBI" id="CHEBI:37565"/>
    </ligand>
</feature>
<feature type="region of interest" description="G2" evidence="8">
    <location>
        <begin position="72"/>
        <end position="76"/>
    </location>
</feature>
<dbReference type="SUPFAM" id="SSF52540">
    <property type="entry name" value="P-loop containing nucleoside triphosphate hydrolases"/>
    <property type="match status" value="1"/>
</dbReference>
<dbReference type="PROSITE" id="PS51713">
    <property type="entry name" value="G_ERA"/>
    <property type="match status" value="1"/>
</dbReference>
<dbReference type="CDD" id="cd04163">
    <property type="entry name" value="Era"/>
    <property type="match status" value="1"/>
</dbReference>
<sequence length="335" mass="38014">MPEEKRMSQDETEDKKSLSLEKILAQAETDQQSDENYQAGFVAVIGRPNVGKSTIMNEMLGQKLSITSHKPQTTRHRIHGIHTNDQHQIIYVDTPGMHLGGKKSINVYMNRTAQSAFADVDVVLFVVEAGRWTKEDQAVVKKLQNIEQPVIVVVNKVDKFENKEELFPFIQQISEGLKFDALVPVSAYKKVNLSAIEEEVLKYLPKQGAIFPADYVTDRSSRFLAAEIIREKLMRTLGDEVPYGATVEIEQFKFDEEEGRWLINGLILVERAGQKQIIIGKRGDVIKRIGTQARKDLVNMLDARVHLELWVKVKENWSDDARALASLGYNDNYSS</sequence>
<comment type="similarity">
    <text evidence="1 7 8 9">Belongs to the TRAFAC class TrmE-Era-EngA-EngB-Septin-like GTPase superfamily. Era GTPase family.</text>
</comment>
<keyword evidence="13" id="KW-1185">Reference proteome</keyword>
<reference evidence="12 13" key="1">
    <citation type="submission" date="2020-05" db="EMBL/GenBank/DDBJ databases">
        <title>Thiomicrorhabdus sediminis sp.nov. and Thiomicrorhabdus xiamenensis sp.nov., novel sulfur-oxidizing bacteria isolated from coastal sediment.</title>
        <authorList>
            <person name="Liu X."/>
        </authorList>
    </citation>
    <scope>NUCLEOTIDE SEQUENCE [LARGE SCALE GENOMIC DNA]</scope>
    <source>
        <strain evidence="12 13">G2</strain>
    </source>
</reference>
<keyword evidence="4 7" id="KW-0547">Nucleotide-binding</keyword>
<dbReference type="AlphaFoldDB" id="A0A7D4T048"/>
<dbReference type="GO" id="GO:0003924">
    <property type="term" value="F:GTPase activity"/>
    <property type="evidence" value="ECO:0007669"/>
    <property type="project" value="UniProtKB-UniRule"/>
</dbReference>
<feature type="binding site" evidence="7">
    <location>
        <begin position="46"/>
        <end position="53"/>
    </location>
    <ligand>
        <name>GTP</name>
        <dbReference type="ChEBI" id="CHEBI:37565"/>
    </ligand>
</feature>
<feature type="region of interest" description="G4" evidence="8">
    <location>
        <begin position="155"/>
        <end position="158"/>
    </location>
</feature>
<feature type="domain" description="Era-type G" evidence="11">
    <location>
        <begin position="38"/>
        <end position="206"/>
    </location>
</feature>
<dbReference type="InterPro" id="IPR006073">
    <property type="entry name" value="GTP-bd"/>
</dbReference>
<dbReference type="GO" id="GO:0005886">
    <property type="term" value="C:plasma membrane"/>
    <property type="evidence" value="ECO:0007669"/>
    <property type="project" value="UniProtKB-SubCell"/>
</dbReference>
<dbReference type="InterPro" id="IPR005662">
    <property type="entry name" value="GTPase_Era-like"/>
</dbReference>
<evidence type="ECO:0000256" key="8">
    <source>
        <dbReference type="PROSITE-ProRule" id="PRU01050"/>
    </source>
</evidence>
<keyword evidence="7" id="KW-0472">Membrane</keyword>
<feature type="region of interest" description="G1" evidence="8">
    <location>
        <begin position="46"/>
        <end position="53"/>
    </location>
</feature>
<evidence type="ECO:0000256" key="2">
    <source>
        <dbReference type="ARBA" id="ARBA00020484"/>
    </source>
</evidence>
<organism evidence="12 13">
    <name type="scientific">Thiomicrorhabdus xiamenensis</name>
    <dbReference type="NCBI Taxonomy" id="2739063"/>
    <lineage>
        <taxon>Bacteria</taxon>
        <taxon>Pseudomonadati</taxon>
        <taxon>Pseudomonadota</taxon>
        <taxon>Gammaproteobacteria</taxon>
        <taxon>Thiotrichales</taxon>
        <taxon>Piscirickettsiaceae</taxon>
        <taxon>Thiomicrorhabdus</taxon>
    </lineage>
</organism>
<evidence type="ECO:0000256" key="5">
    <source>
        <dbReference type="ARBA" id="ARBA00022884"/>
    </source>
</evidence>
<dbReference type="GO" id="GO:0000028">
    <property type="term" value="P:ribosomal small subunit assembly"/>
    <property type="evidence" value="ECO:0007669"/>
    <property type="project" value="TreeGrafter"/>
</dbReference>
<evidence type="ECO:0000313" key="12">
    <source>
        <dbReference type="EMBL" id="QKI89002.1"/>
    </source>
</evidence>
<dbReference type="GO" id="GO:0043024">
    <property type="term" value="F:ribosomal small subunit binding"/>
    <property type="evidence" value="ECO:0007669"/>
    <property type="project" value="TreeGrafter"/>
</dbReference>
<dbReference type="InterPro" id="IPR004044">
    <property type="entry name" value="KH_dom_type_2"/>
</dbReference>
<comment type="subunit">
    <text evidence="7">Monomer.</text>
</comment>
<dbReference type="NCBIfam" id="TIGR00231">
    <property type="entry name" value="small_GTP"/>
    <property type="match status" value="1"/>
</dbReference>
<dbReference type="InterPro" id="IPR027417">
    <property type="entry name" value="P-loop_NTPase"/>
</dbReference>
<dbReference type="FunFam" id="3.30.300.20:FF:000003">
    <property type="entry name" value="GTPase Era"/>
    <property type="match status" value="1"/>
</dbReference>
<gene>
    <name evidence="7 12" type="primary">era</name>
    <name evidence="12" type="ORF">HQN79_05160</name>
</gene>
<dbReference type="CDD" id="cd22534">
    <property type="entry name" value="KH-II_Era"/>
    <property type="match status" value="1"/>
</dbReference>
<feature type="region of interest" description="G3" evidence="8">
    <location>
        <begin position="93"/>
        <end position="96"/>
    </location>
</feature>
<evidence type="ECO:0000256" key="3">
    <source>
        <dbReference type="ARBA" id="ARBA00022517"/>
    </source>
</evidence>
<keyword evidence="6 7" id="KW-0342">GTP-binding</keyword>
<evidence type="ECO:0000313" key="13">
    <source>
        <dbReference type="Proteomes" id="UP000504724"/>
    </source>
</evidence>
<dbReference type="PANTHER" id="PTHR42698">
    <property type="entry name" value="GTPASE ERA"/>
    <property type="match status" value="1"/>
</dbReference>
<dbReference type="Pfam" id="PF01926">
    <property type="entry name" value="MMR_HSR1"/>
    <property type="match status" value="1"/>
</dbReference>
<evidence type="ECO:0000259" key="11">
    <source>
        <dbReference type="PROSITE" id="PS51713"/>
    </source>
</evidence>
<dbReference type="FunFam" id="3.40.50.300:FF:000094">
    <property type="entry name" value="GTPase Era"/>
    <property type="match status" value="1"/>
</dbReference>
<keyword evidence="7" id="KW-0699">rRNA-binding</keyword>
<accession>A0A7D4T048</accession>
<feature type="binding site" evidence="7">
    <location>
        <begin position="155"/>
        <end position="158"/>
    </location>
    <ligand>
        <name>GTP</name>
        <dbReference type="ChEBI" id="CHEBI:37565"/>
    </ligand>
</feature>
<dbReference type="InterPro" id="IPR030388">
    <property type="entry name" value="G_ERA_dom"/>
</dbReference>
<evidence type="ECO:0000256" key="9">
    <source>
        <dbReference type="RuleBase" id="RU003761"/>
    </source>
</evidence>
<dbReference type="PRINTS" id="PR00326">
    <property type="entry name" value="GTP1OBG"/>
</dbReference>
<comment type="subcellular location">
    <subcellularLocation>
        <location evidence="7">Cytoplasm</location>
    </subcellularLocation>
    <subcellularLocation>
        <location evidence="7">Cell membrane</location>
        <topology evidence="7">Peripheral membrane protein</topology>
    </subcellularLocation>
</comment>
<keyword evidence="5 7" id="KW-0694">RNA-binding</keyword>
<feature type="region of interest" description="G5" evidence="8">
    <location>
        <begin position="185"/>
        <end position="187"/>
    </location>
</feature>
<feature type="domain" description="KH type-2" evidence="10">
    <location>
        <begin position="229"/>
        <end position="315"/>
    </location>
</feature>
<dbReference type="Gene3D" id="3.40.50.300">
    <property type="entry name" value="P-loop containing nucleotide triphosphate hydrolases"/>
    <property type="match status" value="1"/>
</dbReference>
<dbReference type="PANTHER" id="PTHR42698:SF1">
    <property type="entry name" value="GTPASE ERA, MITOCHONDRIAL"/>
    <property type="match status" value="1"/>
</dbReference>
<dbReference type="InterPro" id="IPR009019">
    <property type="entry name" value="KH_sf_prok-type"/>
</dbReference>
<proteinExistence type="inferred from homology"/>
<keyword evidence="7" id="KW-1003">Cell membrane</keyword>
<dbReference type="HAMAP" id="MF_00367">
    <property type="entry name" value="GTPase_Era"/>
    <property type="match status" value="1"/>
</dbReference>
<dbReference type="Proteomes" id="UP000504724">
    <property type="component" value="Chromosome"/>
</dbReference>
<name>A0A7D4T048_9GAMM</name>
<dbReference type="NCBIfam" id="TIGR00436">
    <property type="entry name" value="era"/>
    <property type="match status" value="1"/>
</dbReference>
<dbReference type="Gene3D" id="3.30.300.20">
    <property type="match status" value="1"/>
</dbReference>
<dbReference type="GO" id="GO:0005525">
    <property type="term" value="F:GTP binding"/>
    <property type="evidence" value="ECO:0007669"/>
    <property type="project" value="UniProtKB-UniRule"/>
</dbReference>
<dbReference type="PROSITE" id="PS50823">
    <property type="entry name" value="KH_TYPE_2"/>
    <property type="match status" value="1"/>
</dbReference>
<protein>
    <recommendedName>
        <fullName evidence="2 7">GTPase Era</fullName>
    </recommendedName>
</protein>
<evidence type="ECO:0000256" key="6">
    <source>
        <dbReference type="ARBA" id="ARBA00023134"/>
    </source>
</evidence>
<dbReference type="KEGG" id="txa:HQN79_05160"/>
<dbReference type="SUPFAM" id="SSF54814">
    <property type="entry name" value="Prokaryotic type KH domain (KH-domain type II)"/>
    <property type="match status" value="1"/>
</dbReference>
<dbReference type="EMBL" id="CP054020">
    <property type="protein sequence ID" value="QKI89002.1"/>
    <property type="molecule type" value="Genomic_DNA"/>
</dbReference>
<comment type="function">
    <text evidence="7">An essential GTPase that binds both GDP and GTP, with rapid nucleotide exchange. Plays a role in 16S rRNA processing and 30S ribosomal subunit biogenesis and possibly also in cell cycle regulation and energy metabolism.</text>
</comment>
<keyword evidence="7" id="KW-0963">Cytoplasm</keyword>
<evidence type="ECO:0000256" key="4">
    <source>
        <dbReference type="ARBA" id="ARBA00022741"/>
    </source>
</evidence>
<dbReference type="InterPro" id="IPR005225">
    <property type="entry name" value="Small_GTP-bd"/>
</dbReference>
<dbReference type="GO" id="GO:0070181">
    <property type="term" value="F:small ribosomal subunit rRNA binding"/>
    <property type="evidence" value="ECO:0007669"/>
    <property type="project" value="UniProtKB-UniRule"/>
</dbReference>
<dbReference type="Pfam" id="PF07650">
    <property type="entry name" value="KH_2"/>
    <property type="match status" value="1"/>
</dbReference>
<evidence type="ECO:0000259" key="10">
    <source>
        <dbReference type="PROSITE" id="PS50823"/>
    </source>
</evidence>
<dbReference type="NCBIfam" id="NF000908">
    <property type="entry name" value="PRK00089.1"/>
    <property type="match status" value="1"/>
</dbReference>
<evidence type="ECO:0000256" key="1">
    <source>
        <dbReference type="ARBA" id="ARBA00007921"/>
    </source>
</evidence>
<dbReference type="GO" id="GO:0005829">
    <property type="term" value="C:cytosol"/>
    <property type="evidence" value="ECO:0007669"/>
    <property type="project" value="TreeGrafter"/>
</dbReference>
<dbReference type="InterPro" id="IPR015946">
    <property type="entry name" value="KH_dom-like_a/b"/>
</dbReference>
<evidence type="ECO:0000256" key="7">
    <source>
        <dbReference type="HAMAP-Rule" id="MF_00367"/>
    </source>
</evidence>